<proteinExistence type="predicted"/>
<protein>
    <submittedName>
        <fullName evidence="3">Alcohol dehydrogenase zinc-binding domain protein</fullName>
    </submittedName>
</protein>
<dbReference type="RefSeq" id="WP_007574854.1">
    <property type="nucleotide sequence ID" value="NZ_BPTS01000002.1"/>
</dbReference>
<dbReference type="SMART" id="SM00829">
    <property type="entry name" value="PKS_ER"/>
    <property type="match status" value="1"/>
</dbReference>
<keyword evidence="4" id="KW-1185">Reference proteome</keyword>
<gene>
    <name evidence="3" type="ORF">Premu_1954</name>
</gene>
<dbReference type="Pfam" id="PF13602">
    <property type="entry name" value="ADH_zinc_N_2"/>
    <property type="match status" value="1"/>
</dbReference>
<dbReference type="SUPFAM" id="SSF51735">
    <property type="entry name" value="NAD(P)-binding Rossmann-fold domains"/>
    <property type="match status" value="1"/>
</dbReference>
<dbReference type="Pfam" id="PF08240">
    <property type="entry name" value="ADH_N"/>
    <property type="match status" value="1"/>
</dbReference>
<dbReference type="EMBL" id="GL945017">
    <property type="protein sequence ID" value="EGN57354.1"/>
    <property type="molecule type" value="Genomic_DNA"/>
</dbReference>
<dbReference type="eggNOG" id="COG0604">
    <property type="taxonomic scope" value="Bacteria"/>
</dbReference>
<reference evidence="4" key="1">
    <citation type="journal article" date="2011" name="Stand. Genomic Sci.">
        <title>Non-contiguous finished genome sequence of the opportunistic oral pathogen Prevotella multisaccharivorax type strain (PPPA20).</title>
        <authorList>
            <person name="Pati A."/>
            <person name="Gronow S."/>
            <person name="Lu M."/>
            <person name="Lapidus A."/>
            <person name="Nolan M."/>
            <person name="Lucas S."/>
            <person name="Hammon N."/>
            <person name="Deshpande S."/>
            <person name="Cheng J.F."/>
            <person name="Tapia R."/>
            <person name="Han C."/>
            <person name="Goodwin L."/>
            <person name="Pitluck S."/>
            <person name="Liolios K."/>
            <person name="Pagani I."/>
            <person name="Mavromatis K."/>
            <person name="Mikhailova N."/>
            <person name="Huntemann M."/>
            <person name="Chen A."/>
            <person name="Palaniappan K."/>
            <person name="Land M."/>
            <person name="Hauser L."/>
            <person name="Detter J.C."/>
            <person name="Brambilla E.M."/>
            <person name="Rohde M."/>
            <person name="Goker M."/>
            <person name="Woyke T."/>
            <person name="Bristow J."/>
            <person name="Eisen J.A."/>
            <person name="Markowitz V."/>
            <person name="Hugenholtz P."/>
            <person name="Kyrpides N.C."/>
            <person name="Klenk H.P."/>
            <person name="Ivanova N."/>
        </authorList>
    </citation>
    <scope>NUCLEOTIDE SEQUENCE [LARGE SCALE GENOMIC DNA]</scope>
    <source>
        <strain evidence="4">DSM 17128</strain>
    </source>
</reference>
<feature type="domain" description="Enoyl reductase (ER)" evidence="2">
    <location>
        <begin position="11"/>
        <end position="317"/>
    </location>
</feature>
<dbReference type="InterPro" id="IPR051603">
    <property type="entry name" value="Zinc-ADH_QOR/CCCR"/>
</dbReference>
<dbReference type="HOGENOM" id="CLU_026673_3_4_10"/>
<dbReference type="GO" id="GO:0016491">
    <property type="term" value="F:oxidoreductase activity"/>
    <property type="evidence" value="ECO:0007669"/>
    <property type="project" value="InterPro"/>
</dbReference>
<evidence type="ECO:0000313" key="4">
    <source>
        <dbReference type="Proteomes" id="UP000002772"/>
    </source>
</evidence>
<sequence>MRAIVINRCCKAEDLRVSDIPKPTAQPGWVVVKVFAAGMNHSEVILRLYEADESYINTPVVPGIECVGEIEESLDAQFQKGDRVVALMGGMGRSFNGGDEEYALLPVSHVFKVNTDMDWLSLAAVPESYFTAYGSLTKALLLKENDTLLVRGATSTIGQAAVQLGKASGAYVIGTSRKESAFEKIKALGADECTIDDGELSTKQLQRKPNKLLELIGAKTLFDSLRTVTRPGIVCNTGNLGGEYVIRNFDPIKYVPSGVWLTGFHSNFPTQEDMNNIFSLIKNHHIKPQYNKVFTLNQIVEAHTLLEKGGAGGKIILKIR</sequence>
<evidence type="ECO:0000313" key="3">
    <source>
        <dbReference type="EMBL" id="EGN57354.1"/>
    </source>
</evidence>
<keyword evidence="1" id="KW-0521">NADP</keyword>
<organism evidence="3 4">
    <name type="scientific">Hallella multisaccharivorax DSM 17128</name>
    <dbReference type="NCBI Taxonomy" id="688246"/>
    <lineage>
        <taxon>Bacteria</taxon>
        <taxon>Pseudomonadati</taxon>
        <taxon>Bacteroidota</taxon>
        <taxon>Bacteroidia</taxon>
        <taxon>Bacteroidales</taxon>
        <taxon>Prevotellaceae</taxon>
        <taxon>Hallella</taxon>
    </lineage>
</organism>
<dbReference type="PANTHER" id="PTHR44154:SF1">
    <property type="entry name" value="QUINONE OXIDOREDUCTASE"/>
    <property type="match status" value="1"/>
</dbReference>
<dbReference type="InterPro" id="IPR011032">
    <property type="entry name" value="GroES-like_sf"/>
</dbReference>
<evidence type="ECO:0000256" key="1">
    <source>
        <dbReference type="ARBA" id="ARBA00022857"/>
    </source>
</evidence>
<dbReference type="Proteomes" id="UP000002772">
    <property type="component" value="Unassembled WGS sequence"/>
</dbReference>
<dbReference type="STRING" id="688246.Premu_1954"/>
<dbReference type="OrthoDB" id="9787435at2"/>
<dbReference type="AlphaFoldDB" id="F8N738"/>
<accession>F8N738</accession>
<evidence type="ECO:0000259" key="2">
    <source>
        <dbReference type="SMART" id="SM00829"/>
    </source>
</evidence>
<dbReference type="InterPro" id="IPR036291">
    <property type="entry name" value="NAD(P)-bd_dom_sf"/>
</dbReference>
<dbReference type="Gene3D" id="3.90.180.10">
    <property type="entry name" value="Medium-chain alcohol dehydrogenases, catalytic domain"/>
    <property type="match status" value="1"/>
</dbReference>
<dbReference type="PANTHER" id="PTHR44154">
    <property type="entry name" value="QUINONE OXIDOREDUCTASE"/>
    <property type="match status" value="1"/>
</dbReference>
<dbReference type="InterPro" id="IPR013154">
    <property type="entry name" value="ADH-like_N"/>
</dbReference>
<name>F8N738_9BACT</name>
<dbReference type="SUPFAM" id="SSF50129">
    <property type="entry name" value="GroES-like"/>
    <property type="match status" value="1"/>
</dbReference>
<dbReference type="InterPro" id="IPR020843">
    <property type="entry name" value="ER"/>
</dbReference>